<proteinExistence type="inferred from homology"/>
<dbReference type="OrthoDB" id="8968203at2"/>
<evidence type="ECO:0000313" key="3">
    <source>
        <dbReference type="Proteomes" id="UP000061569"/>
    </source>
</evidence>
<accession>A0A0S2DAS4</accession>
<dbReference type="AlphaFoldDB" id="A0A0S2DAS4"/>
<dbReference type="InterPro" id="IPR005545">
    <property type="entry name" value="YCII"/>
</dbReference>
<dbReference type="PANTHER" id="PTHR37828">
    <property type="entry name" value="GSR2449 PROTEIN"/>
    <property type="match status" value="1"/>
</dbReference>
<dbReference type="Pfam" id="PF03795">
    <property type="entry name" value="YCII"/>
    <property type="match status" value="1"/>
</dbReference>
<dbReference type="PANTHER" id="PTHR37828:SF1">
    <property type="entry name" value="YCII-RELATED DOMAIN-CONTAINING PROTEIN"/>
    <property type="match status" value="1"/>
</dbReference>
<dbReference type="STRING" id="69.GLE_0245"/>
<dbReference type="EMBL" id="CP013140">
    <property type="protein sequence ID" value="ALN55604.1"/>
    <property type="molecule type" value="Genomic_DNA"/>
</dbReference>
<dbReference type="SUPFAM" id="SSF54909">
    <property type="entry name" value="Dimeric alpha+beta barrel"/>
    <property type="match status" value="1"/>
</dbReference>
<reference evidence="2 3" key="1">
    <citation type="submission" date="2015-11" db="EMBL/GenBank/DDBJ databases">
        <title>Genome sequences of Lysobacter enzymogenes strain C3 and Lysobacter antibioticus ATCC 29479.</title>
        <authorList>
            <person name="Kobayashi D.Y."/>
        </authorList>
    </citation>
    <scope>NUCLEOTIDE SEQUENCE [LARGE SCALE GENOMIC DNA]</scope>
    <source>
        <strain evidence="2 3">C3</strain>
    </source>
</reference>
<gene>
    <name evidence="2" type="ORF">GLE_0245</name>
</gene>
<dbReference type="InterPro" id="IPR011008">
    <property type="entry name" value="Dimeric_a/b-barrel"/>
</dbReference>
<dbReference type="Proteomes" id="UP000061569">
    <property type="component" value="Chromosome"/>
</dbReference>
<dbReference type="PATRIC" id="fig|69.6.peg.247"/>
<dbReference type="RefSeq" id="WP_057945898.1">
    <property type="nucleotide sequence ID" value="NZ_CP067396.1"/>
</dbReference>
<evidence type="ECO:0000313" key="2">
    <source>
        <dbReference type="EMBL" id="ALN55604.1"/>
    </source>
</evidence>
<evidence type="ECO:0000256" key="1">
    <source>
        <dbReference type="ARBA" id="ARBA00007689"/>
    </source>
</evidence>
<comment type="similarity">
    <text evidence="1">Belongs to the YciI family.</text>
</comment>
<protein>
    <submittedName>
        <fullName evidence="2">Uncharacterized protein</fullName>
    </submittedName>
</protein>
<dbReference type="KEGG" id="lez:GLE_0245"/>
<sequence>MNRYLVMVMRLPQFDTEQIGPHREFLDGLRAQARLELSGGFGDKTGGAYVLRAVDLEEARVLAFADPLHLTGSSRVDVYEWQAA</sequence>
<organism evidence="2 3">
    <name type="scientific">Lysobacter enzymogenes</name>
    <dbReference type="NCBI Taxonomy" id="69"/>
    <lineage>
        <taxon>Bacteria</taxon>
        <taxon>Pseudomonadati</taxon>
        <taxon>Pseudomonadota</taxon>
        <taxon>Gammaproteobacteria</taxon>
        <taxon>Lysobacterales</taxon>
        <taxon>Lysobacteraceae</taxon>
        <taxon>Lysobacter</taxon>
    </lineage>
</organism>
<name>A0A0S2DAS4_LYSEN</name>